<dbReference type="SUPFAM" id="SSF53474">
    <property type="entry name" value="alpha/beta-Hydrolases"/>
    <property type="match status" value="1"/>
</dbReference>
<keyword evidence="3" id="KW-0093">Biotin biosynthesis</keyword>
<dbReference type="GO" id="GO:0090499">
    <property type="term" value="F:pimelyl-[acyl-carrier protein] methyl ester esterase activity"/>
    <property type="evidence" value="ECO:0007669"/>
    <property type="project" value="UniProtKB-EC"/>
</dbReference>
<dbReference type="HAMAP" id="MF_01260">
    <property type="entry name" value="Carboxylester"/>
    <property type="match status" value="1"/>
</dbReference>
<keyword evidence="1" id="KW-0719">Serine esterase</keyword>
<evidence type="ECO:0000256" key="1">
    <source>
        <dbReference type="ARBA" id="ARBA00022487"/>
    </source>
</evidence>
<dbReference type="InterPro" id="IPR029058">
    <property type="entry name" value="AB_hydrolase_fold"/>
</dbReference>
<protein>
    <submittedName>
        <fullName evidence="6">Pimeloyl-[acyl-carrier protein] methyl ester esterase BioH</fullName>
        <ecNumber evidence="6">3.1.1.85</ecNumber>
    </submittedName>
</protein>
<dbReference type="EMBL" id="UOFX01000004">
    <property type="protein sequence ID" value="VAX05269.1"/>
    <property type="molecule type" value="Genomic_DNA"/>
</dbReference>
<keyword evidence="2" id="KW-0963">Cytoplasm</keyword>
<dbReference type="PANTHER" id="PTHR43194:SF5">
    <property type="entry name" value="PIMELOYL-[ACYL-CARRIER PROTEIN] METHYL ESTER ESTERASE"/>
    <property type="match status" value="1"/>
</dbReference>
<dbReference type="InterPro" id="IPR050228">
    <property type="entry name" value="Carboxylesterase_BioH"/>
</dbReference>
<dbReference type="Gene3D" id="3.40.50.1820">
    <property type="entry name" value="alpha/beta hydrolase"/>
    <property type="match status" value="1"/>
</dbReference>
<dbReference type="AlphaFoldDB" id="A0A3B1AH73"/>
<evidence type="ECO:0000256" key="4">
    <source>
        <dbReference type="ARBA" id="ARBA00022801"/>
    </source>
</evidence>
<dbReference type="InterPro" id="IPR000073">
    <property type="entry name" value="AB_hydrolase_1"/>
</dbReference>
<sequence length="255" mass="27801">MRLKVETQGSGLDLVLIHGWGMNGAVWTDLVDRLVANYRVNVIELPGHGYSPYQADMDSLEQWAQACLDAAPERAAWIGWSLGSQVCTQAALLQPERVTHLVSVAGSPRFLQADDWSHGVPGGTLNGFAETLRQAPRLTLERFLALQVRGSDCARAVLRSLKANLNNRPAPQPEALDRGLELLRSTDLRCRLAEISCPALWLLGERDTLTPAAVVEDLAVLIPQAKMQVIKGAAHAPFLSHADEAITALQSFLDE</sequence>
<dbReference type="PANTHER" id="PTHR43194">
    <property type="entry name" value="HYDROLASE ALPHA/BETA FOLD FAMILY"/>
    <property type="match status" value="1"/>
</dbReference>
<accession>A0A3B1AH73</accession>
<feature type="domain" description="AB hydrolase-1" evidence="5">
    <location>
        <begin position="14"/>
        <end position="241"/>
    </location>
</feature>
<evidence type="ECO:0000259" key="5">
    <source>
        <dbReference type="Pfam" id="PF00561"/>
    </source>
</evidence>
<dbReference type="InterPro" id="IPR010076">
    <property type="entry name" value="BioH"/>
</dbReference>
<evidence type="ECO:0000313" key="6">
    <source>
        <dbReference type="EMBL" id="VAX05269.1"/>
    </source>
</evidence>
<name>A0A3B1AH73_9ZZZZ</name>
<dbReference type="GO" id="GO:0009102">
    <property type="term" value="P:biotin biosynthetic process"/>
    <property type="evidence" value="ECO:0007669"/>
    <property type="project" value="UniProtKB-KW"/>
</dbReference>
<dbReference type="Pfam" id="PF00561">
    <property type="entry name" value="Abhydrolase_1"/>
    <property type="match status" value="1"/>
</dbReference>
<organism evidence="6">
    <name type="scientific">hydrothermal vent metagenome</name>
    <dbReference type="NCBI Taxonomy" id="652676"/>
    <lineage>
        <taxon>unclassified sequences</taxon>
        <taxon>metagenomes</taxon>
        <taxon>ecological metagenomes</taxon>
    </lineage>
</organism>
<evidence type="ECO:0000256" key="3">
    <source>
        <dbReference type="ARBA" id="ARBA00022756"/>
    </source>
</evidence>
<dbReference type="NCBIfam" id="TIGR01738">
    <property type="entry name" value="bioH"/>
    <property type="match status" value="1"/>
</dbReference>
<proteinExistence type="inferred from homology"/>
<dbReference type="EC" id="3.1.1.85" evidence="6"/>
<reference evidence="6" key="1">
    <citation type="submission" date="2018-06" db="EMBL/GenBank/DDBJ databases">
        <authorList>
            <person name="Zhirakovskaya E."/>
        </authorList>
    </citation>
    <scope>NUCLEOTIDE SEQUENCE</scope>
</reference>
<evidence type="ECO:0000256" key="2">
    <source>
        <dbReference type="ARBA" id="ARBA00022490"/>
    </source>
</evidence>
<keyword evidence="4 6" id="KW-0378">Hydrolase</keyword>
<gene>
    <name evidence="6" type="ORF">MNBD_GAMMA26-677</name>
</gene>